<dbReference type="PANTHER" id="PTHR35146:SF1">
    <property type="entry name" value="UPF0178 PROTEIN YAII"/>
    <property type="match status" value="1"/>
</dbReference>
<dbReference type="Gene3D" id="3.40.50.1390">
    <property type="entry name" value="Resolvase, N-terminal catalytic domain"/>
    <property type="match status" value="1"/>
</dbReference>
<dbReference type="Proteomes" id="UP000249922">
    <property type="component" value="Chromosome"/>
</dbReference>
<evidence type="ECO:0000256" key="1">
    <source>
        <dbReference type="ARBA" id="ARBA00008522"/>
    </source>
</evidence>
<evidence type="ECO:0000313" key="3">
    <source>
        <dbReference type="EMBL" id="AWX92695.1"/>
    </source>
</evidence>
<dbReference type="Pfam" id="PF00239">
    <property type="entry name" value="Resolvase"/>
    <property type="match status" value="1"/>
</dbReference>
<dbReference type="PANTHER" id="PTHR35146">
    <property type="entry name" value="UPF0178 PROTEIN YAII"/>
    <property type="match status" value="1"/>
</dbReference>
<organism evidence="3 4">
    <name type="scientific">Paracoccus mutanolyticus</name>
    <dbReference type="NCBI Taxonomy" id="1499308"/>
    <lineage>
        <taxon>Bacteria</taxon>
        <taxon>Pseudomonadati</taxon>
        <taxon>Pseudomonadota</taxon>
        <taxon>Alphaproteobacteria</taxon>
        <taxon>Rhodobacterales</taxon>
        <taxon>Paracoccaceae</taxon>
        <taxon>Paracoccus</taxon>
    </lineage>
</organism>
<accession>A0ABM6WQ05</accession>
<dbReference type="InterPro" id="IPR006119">
    <property type="entry name" value="Resolv_N"/>
</dbReference>
<keyword evidence="4" id="KW-1185">Reference proteome</keyword>
<comment type="similarity">
    <text evidence="1">Belongs to the UPF0178 family.</text>
</comment>
<dbReference type="InterPro" id="IPR003791">
    <property type="entry name" value="UPF0178"/>
</dbReference>
<feature type="domain" description="Resolvase/invertase-type recombinase catalytic" evidence="2">
    <location>
        <begin position="57"/>
        <end position="111"/>
    </location>
</feature>
<name>A0ABM6WQ05_9RHOB</name>
<dbReference type="SUPFAM" id="SSF53041">
    <property type="entry name" value="Resolvase-like"/>
    <property type="match status" value="1"/>
</dbReference>
<reference evidence="3 4" key="1">
    <citation type="submission" date="2018-06" db="EMBL/GenBank/DDBJ databases">
        <title>Complete genome sequence of Paracoccus mutanolyticus strain RSP-02 isolated from cellulosic waste.</title>
        <authorList>
            <person name="Amrutha R.N."/>
            <person name="Shrivastav A."/>
            <person name="Buddana S.K."/>
            <person name="Deshpande U."/>
            <person name="Prakasham R.S."/>
        </authorList>
    </citation>
    <scope>NUCLEOTIDE SEQUENCE [LARGE SCALE GENOMIC DNA]</scope>
    <source>
        <strain evidence="3 4">RSP-02</strain>
    </source>
</reference>
<gene>
    <name evidence="3" type="ORF">DPM13_04515</name>
</gene>
<proteinExistence type="inferred from homology"/>
<sequence length="148" mass="16278">MTTLYIDADACPVKAEAERVATRLRLPMVLVCNGGLRPSPNPFVSLQIVPEGPAVADRLLDQLRPGDVVTVTKYDRLARSLKDLLDIVDQVEKRGAGFRSLAEDMMQDLRTADPFRQGSGAAFSKADRARFLQALDRVMAAAVRVQPR</sequence>
<dbReference type="EMBL" id="CP030239">
    <property type="protein sequence ID" value="AWX92695.1"/>
    <property type="molecule type" value="Genomic_DNA"/>
</dbReference>
<dbReference type="RefSeq" id="WP_112887528.1">
    <property type="nucleotide sequence ID" value="NZ_CP030239.1"/>
</dbReference>
<dbReference type="InterPro" id="IPR036162">
    <property type="entry name" value="Resolvase-like_N_sf"/>
</dbReference>
<evidence type="ECO:0000259" key="2">
    <source>
        <dbReference type="Pfam" id="PF00239"/>
    </source>
</evidence>
<protein>
    <submittedName>
        <fullName evidence="3">YaiI/YqxD family protein</fullName>
    </submittedName>
</protein>
<evidence type="ECO:0000313" key="4">
    <source>
        <dbReference type="Proteomes" id="UP000249922"/>
    </source>
</evidence>